<proteinExistence type="predicted"/>
<dbReference type="Gene3D" id="1.20.120.530">
    <property type="entry name" value="GntR ligand-binding domain-like"/>
    <property type="match status" value="1"/>
</dbReference>
<dbReference type="InterPro" id="IPR000524">
    <property type="entry name" value="Tscrpt_reg_HTH_GntR"/>
</dbReference>
<evidence type="ECO:0000313" key="6">
    <source>
        <dbReference type="Proteomes" id="UP001597417"/>
    </source>
</evidence>
<organism evidence="5 6">
    <name type="scientific">Amycolatopsis pigmentata</name>
    <dbReference type="NCBI Taxonomy" id="450801"/>
    <lineage>
        <taxon>Bacteria</taxon>
        <taxon>Bacillati</taxon>
        <taxon>Actinomycetota</taxon>
        <taxon>Actinomycetes</taxon>
        <taxon>Pseudonocardiales</taxon>
        <taxon>Pseudonocardiaceae</taxon>
        <taxon>Amycolatopsis</taxon>
    </lineage>
</organism>
<dbReference type="Pfam" id="PF07729">
    <property type="entry name" value="FCD"/>
    <property type="match status" value="1"/>
</dbReference>
<dbReference type="SUPFAM" id="SSF46785">
    <property type="entry name" value="Winged helix' DNA-binding domain"/>
    <property type="match status" value="1"/>
</dbReference>
<dbReference type="EMBL" id="JBHUKR010000006">
    <property type="protein sequence ID" value="MFD2416570.1"/>
    <property type="molecule type" value="Genomic_DNA"/>
</dbReference>
<dbReference type="PANTHER" id="PTHR43537">
    <property type="entry name" value="TRANSCRIPTIONAL REGULATOR, GNTR FAMILY"/>
    <property type="match status" value="1"/>
</dbReference>
<reference evidence="6" key="1">
    <citation type="journal article" date="2019" name="Int. J. Syst. Evol. Microbiol.">
        <title>The Global Catalogue of Microorganisms (GCM) 10K type strain sequencing project: providing services to taxonomists for standard genome sequencing and annotation.</title>
        <authorList>
            <consortium name="The Broad Institute Genomics Platform"/>
            <consortium name="The Broad Institute Genome Sequencing Center for Infectious Disease"/>
            <person name="Wu L."/>
            <person name="Ma J."/>
        </authorList>
    </citation>
    <scope>NUCLEOTIDE SEQUENCE [LARGE SCALE GENOMIC DNA]</scope>
    <source>
        <strain evidence="6">CGMCC 4.7645</strain>
    </source>
</reference>
<keyword evidence="1" id="KW-0805">Transcription regulation</keyword>
<evidence type="ECO:0000313" key="5">
    <source>
        <dbReference type="EMBL" id="MFD2416570.1"/>
    </source>
</evidence>
<dbReference type="InterPro" id="IPR036388">
    <property type="entry name" value="WH-like_DNA-bd_sf"/>
</dbReference>
<keyword evidence="2" id="KW-0238">DNA-binding</keyword>
<dbReference type="RefSeq" id="WP_378263475.1">
    <property type="nucleotide sequence ID" value="NZ_JBHUKR010000006.1"/>
</dbReference>
<dbReference type="SMART" id="SM00895">
    <property type="entry name" value="FCD"/>
    <property type="match status" value="1"/>
</dbReference>
<dbReference type="InterPro" id="IPR011711">
    <property type="entry name" value="GntR_C"/>
</dbReference>
<evidence type="ECO:0000259" key="4">
    <source>
        <dbReference type="PROSITE" id="PS50949"/>
    </source>
</evidence>
<comment type="caution">
    <text evidence="5">The sequence shown here is derived from an EMBL/GenBank/DDBJ whole genome shotgun (WGS) entry which is preliminary data.</text>
</comment>
<evidence type="ECO:0000256" key="1">
    <source>
        <dbReference type="ARBA" id="ARBA00023015"/>
    </source>
</evidence>
<dbReference type="CDD" id="cd07377">
    <property type="entry name" value="WHTH_GntR"/>
    <property type="match status" value="1"/>
</dbReference>
<sequence>MESPSSKQFPELQRPDSLAVQAYRAIREYIASGELAPGEAITERSLAVRLGVSPTPVREALHRLEFEGLTKRRDRSKSSVVDHSPETIRQLMYIEVVLRAAQARFAAANMTDDDVAELEGIVDELKNAADGTDRANIVEIGRRFDLVIIRVADNQALQNMIDSVSIFGSVAKARALDDTRTGLAIQDHDVILDAFRRRDPAAAEAAVRGHLLTTADNLIKPRHEPASKAYPRGDKG</sequence>
<dbReference type="SMART" id="SM00345">
    <property type="entry name" value="HTH_GNTR"/>
    <property type="match status" value="1"/>
</dbReference>
<protein>
    <submittedName>
        <fullName evidence="5">GntR family transcriptional regulator</fullName>
    </submittedName>
</protein>
<dbReference type="SUPFAM" id="SSF48008">
    <property type="entry name" value="GntR ligand-binding domain-like"/>
    <property type="match status" value="1"/>
</dbReference>
<dbReference type="Pfam" id="PF00392">
    <property type="entry name" value="GntR"/>
    <property type="match status" value="1"/>
</dbReference>
<gene>
    <name evidence="5" type="ORF">ACFSXZ_09520</name>
</gene>
<dbReference type="Gene3D" id="1.10.10.10">
    <property type="entry name" value="Winged helix-like DNA-binding domain superfamily/Winged helix DNA-binding domain"/>
    <property type="match status" value="1"/>
</dbReference>
<evidence type="ECO:0000256" key="2">
    <source>
        <dbReference type="ARBA" id="ARBA00023125"/>
    </source>
</evidence>
<evidence type="ECO:0000256" key="3">
    <source>
        <dbReference type="ARBA" id="ARBA00023163"/>
    </source>
</evidence>
<dbReference type="Proteomes" id="UP001597417">
    <property type="component" value="Unassembled WGS sequence"/>
</dbReference>
<dbReference type="InterPro" id="IPR036390">
    <property type="entry name" value="WH_DNA-bd_sf"/>
</dbReference>
<accession>A0ABW5FPK3</accession>
<dbReference type="InterPro" id="IPR008920">
    <property type="entry name" value="TF_FadR/GntR_C"/>
</dbReference>
<dbReference type="PROSITE" id="PS50949">
    <property type="entry name" value="HTH_GNTR"/>
    <property type="match status" value="1"/>
</dbReference>
<keyword evidence="3" id="KW-0804">Transcription</keyword>
<feature type="domain" description="HTH gntR-type" evidence="4">
    <location>
        <begin position="16"/>
        <end position="84"/>
    </location>
</feature>
<keyword evidence="6" id="KW-1185">Reference proteome</keyword>
<dbReference type="PANTHER" id="PTHR43537:SF24">
    <property type="entry name" value="GLUCONATE OPERON TRANSCRIPTIONAL REPRESSOR"/>
    <property type="match status" value="1"/>
</dbReference>
<name>A0ABW5FPK3_9PSEU</name>